<dbReference type="HOGENOM" id="CLU_2133946_0_0_1"/>
<keyword evidence="3" id="KW-1185">Reference proteome</keyword>
<dbReference type="InParanoid" id="B0DJX4"/>
<dbReference type="AlphaFoldDB" id="B0DJX4"/>
<keyword evidence="1" id="KW-1133">Transmembrane helix</keyword>
<sequence>MYEQMIQGIIEYEMSYYRMIYSTVSDIPPFCLRQVTGQLRYEVYSWFMTKANIGFLIPITIINLGALVALYQAMIIAKDGGYMYHPSHPRPIIYDDHTHISVTMSRTKHSSQT</sequence>
<dbReference type="STRING" id="486041.B0DJX4"/>
<dbReference type="OrthoDB" id="10509327at2759"/>
<gene>
    <name evidence="2" type="ORF">LACBIDRAFT_303636</name>
</gene>
<evidence type="ECO:0000256" key="1">
    <source>
        <dbReference type="SAM" id="Phobius"/>
    </source>
</evidence>
<reference evidence="2 3" key="1">
    <citation type="journal article" date="2008" name="Nature">
        <title>The genome of Laccaria bicolor provides insights into mycorrhizal symbiosis.</title>
        <authorList>
            <person name="Martin F."/>
            <person name="Aerts A."/>
            <person name="Ahren D."/>
            <person name="Brun A."/>
            <person name="Danchin E.G.J."/>
            <person name="Duchaussoy F."/>
            <person name="Gibon J."/>
            <person name="Kohler A."/>
            <person name="Lindquist E."/>
            <person name="Pereda V."/>
            <person name="Salamov A."/>
            <person name="Shapiro H.J."/>
            <person name="Wuyts J."/>
            <person name="Blaudez D."/>
            <person name="Buee M."/>
            <person name="Brokstein P."/>
            <person name="Canbaeck B."/>
            <person name="Cohen D."/>
            <person name="Courty P.E."/>
            <person name="Coutinho P.M."/>
            <person name="Delaruelle C."/>
            <person name="Detter J.C."/>
            <person name="Deveau A."/>
            <person name="DiFazio S."/>
            <person name="Duplessis S."/>
            <person name="Fraissinet-Tachet L."/>
            <person name="Lucic E."/>
            <person name="Frey-Klett P."/>
            <person name="Fourrey C."/>
            <person name="Feussner I."/>
            <person name="Gay G."/>
            <person name="Grimwood J."/>
            <person name="Hoegger P.J."/>
            <person name="Jain P."/>
            <person name="Kilaru S."/>
            <person name="Labbe J."/>
            <person name="Lin Y.C."/>
            <person name="Legue V."/>
            <person name="Le Tacon F."/>
            <person name="Marmeisse R."/>
            <person name="Melayah D."/>
            <person name="Montanini B."/>
            <person name="Muratet M."/>
            <person name="Nehls U."/>
            <person name="Niculita-Hirzel H."/>
            <person name="Oudot-Le Secq M.P."/>
            <person name="Peter M."/>
            <person name="Quesneville H."/>
            <person name="Rajashekar B."/>
            <person name="Reich M."/>
            <person name="Rouhier N."/>
            <person name="Schmutz J."/>
            <person name="Yin T."/>
            <person name="Chalot M."/>
            <person name="Henrissat B."/>
            <person name="Kuees U."/>
            <person name="Lucas S."/>
            <person name="Van de Peer Y."/>
            <person name="Podila G.K."/>
            <person name="Polle A."/>
            <person name="Pukkila P.J."/>
            <person name="Richardson P.M."/>
            <person name="Rouze P."/>
            <person name="Sanders I.R."/>
            <person name="Stajich J.E."/>
            <person name="Tunlid A."/>
            <person name="Tuskan G."/>
            <person name="Grigoriev I.V."/>
        </authorList>
    </citation>
    <scope>NUCLEOTIDE SEQUENCE [LARGE SCALE GENOMIC DNA]</scope>
    <source>
        <strain evidence="3">S238N-H82 / ATCC MYA-4686</strain>
    </source>
</reference>
<evidence type="ECO:0000313" key="3">
    <source>
        <dbReference type="Proteomes" id="UP000001194"/>
    </source>
</evidence>
<organism evidence="3">
    <name type="scientific">Laccaria bicolor (strain S238N-H82 / ATCC MYA-4686)</name>
    <name type="common">Bicoloured deceiver</name>
    <name type="synonym">Laccaria laccata var. bicolor</name>
    <dbReference type="NCBI Taxonomy" id="486041"/>
    <lineage>
        <taxon>Eukaryota</taxon>
        <taxon>Fungi</taxon>
        <taxon>Dikarya</taxon>
        <taxon>Basidiomycota</taxon>
        <taxon>Agaricomycotina</taxon>
        <taxon>Agaricomycetes</taxon>
        <taxon>Agaricomycetidae</taxon>
        <taxon>Agaricales</taxon>
        <taxon>Agaricineae</taxon>
        <taxon>Hydnangiaceae</taxon>
        <taxon>Laccaria</taxon>
    </lineage>
</organism>
<keyword evidence="1" id="KW-0472">Membrane</keyword>
<dbReference type="KEGG" id="lbc:LACBIDRAFT_303636"/>
<feature type="transmembrane region" description="Helical" evidence="1">
    <location>
        <begin position="53"/>
        <end position="77"/>
    </location>
</feature>
<accession>B0DJX4</accession>
<dbReference type="RefSeq" id="XP_001884163.1">
    <property type="nucleotide sequence ID" value="XM_001884128.1"/>
</dbReference>
<proteinExistence type="predicted"/>
<dbReference type="EMBL" id="DS547114">
    <property type="protein sequence ID" value="EDR05198.1"/>
    <property type="molecule type" value="Genomic_DNA"/>
</dbReference>
<protein>
    <submittedName>
        <fullName evidence="2">Predicted protein</fullName>
    </submittedName>
</protein>
<name>B0DJX4_LACBS</name>
<dbReference type="Proteomes" id="UP000001194">
    <property type="component" value="Unassembled WGS sequence"/>
</dbReference>
<keyword evidence="1" id="KW-0812">Transmembrane</keyword>
<evidence type="ECO:0000313" key="2">
    <source>
        <dbReference type="EMBL" id="EDR05198.1"/>
    </source>
</evidence>
<dbReference type="GeneID" id="6079842"/>